<evidence type="ECO:0000256" key="1">
    <source>
        <dbReference type="ARBA" id="ARBA00004651"/>
    </source>
</evidence>
<comment type="caution">
    <text evidence="9">The sequence shown here is derived from an EMBL/GenBank/DDBJ whole genome shotgun (WGS) entry which is preliminary data.</text>
</comment>
<evidence type="ECO:0000256" key="4">
    <source>
        <dbReference type="ARBA" id="ARBA00022692"/>
    </source>
</evidence>
<dbReference type="Pfam" id="PF02308">
    <property type="entry name" value="MgtC"/>
    <property type="match status" value="1"/>
</dbReference>
<keyword evidence="4 7" id="KW-0812">Transmembrane</keyword>
<dbReference type="InterPro" id="IPR003416">
    <property type="entry name" value="MgtC/SapB/SrpB/YhiD_fam"/>
</dbReference>
<keyword evidence="6 7" id="KW-0472">Membrane</keyword>
<dbReference type="PRINTS" id="PR01837">
    <property type="entry name" value="MGTCSAPBPROT"/>
</dbReference>
<feature type="transmembrane region" description="Helical" evidence="7">
    <location>
        <begin position="6"/>
        <end position="24"/>
    </location>
</feature>
<evidence type="ECO:0000313" key="9">
    <source>
        <dbReference type="EMBL" id="MDR6244284.1"/>
    </source>
</evidence>
<dbReference type="PANTHER" id="PTHR33778">
    <property type="entry name" value="PROTEIN MGTC"/>
    <property type="match status" value="1"/>
</dbReference>
<comment type="similarity">
    <text evidence="2">Belongs to the MgtC/SapB family.</text>
</comment>
<keyword evidence="5 7" id="KW-1133">Transmembrane helix</keyword>
<evidence type="ECO:0000256" key="2">
    <source>
        <dbReference type="ARBA" id="ARBA00009298"/>
    </source>
</evidence>
<dbReference type="InterPro" id="IPR049177">
    <property type="entry name" value="MgtC_SapB_SrpB_YhiD_N"/>
</dbReference>
<protein>
    <submittedName>
        <fullName evidence="9">Mg2+ transporter-C (MgtC) family protein</fullName>
    </submittedName>
</protein>
<feature type="transmembrane region" description="Helical" evidence="7">
    <location>
        <begin position="33"/>
        <end position="52"/>
    </location>
</feature>
<gene>
    <name evidence="9" type="ORF">JOC58_002177</name>
</gene>
<comment type="subcellular location">
    <subcellularLocation>
        <location evidence="1">Cell membrane</location>
        <topology evidence="1">Multi-pass membrane protein</topology>
    </subcellularLocation>
</comment>
<evidence type="ECO:0000256" key="6">
    <source>
        <dbReference type="ARBA" id="ARBA00023136"/>
    </source>
</evidence>
<proteinExistence type="inferred from homology"/>
<evidence type="ECO:0000256" key="3">
    <source>
        <dbReference type="ARBA" id="ARBA00022475"/>
    </source>
</evidence>
<dbReference type="Proteomes" id="UP001185028">
    <property type="component" value="Unassembled WGS sequence"/>
</dbReference>
<feature type="transmembrane region" description="Helical" evidence="7">
    <location>
        <begin position="103"/>
        <end position="136"/>
    </location>
</feature>
<reference evidence="9 10" key="1">
    <citation type="submission" date="2023-07" db="EMBL/GenBank/DDBJ databases">
        <title>Genomic Encyclopedia of Type Strains, Phase IV (KMG-IV): sequencing the most valuable type-strain genomes for metagenomic binning, comparative biology and taxonomic classification.</title>
        <authorList>
            <person name="Goeker M."/>
        </authorList>
    </citation>
    <scope>NUCLEOTIDE SEQUENCE [LARGE SCALE GENOMIC DNA]</scope>
    <source>
        <strain evidence="9 10">DSM 22170</strain>
    </source>
</reference>
<name>A0ABU1IYE9_9BACL</name>
<evidence type="ECO:0000259" key="8">
    <source>
        <dbReference type="Pfam" id="PF02308"/>
    </source>
</evidence>
<evidence type="ECO:0000313" key="10">
    <source>
        <dbReference type="Proteomes" id="UP001185028"/>
    </source>
</evidence>
<dbReference type="PANTHER" id="PTHR33778:SF1">
    <property type="entry name" value="MAGNESIUM TRANSPORTER YHID-RELATED"/>
    <property type="match status" value="1"/>
</dbReference>
<organism evidence="9 10">
    <name type="scientific">Paenibacillus hunanensis</name>
    <dbReference type="NCBI Taxonomy" id="539262"/>
    <lineage>
        <taxon>Bacteria</taxon>
        <taxon>Bacillati</taxon>
        <taxon>Bacillota</taxon>
        <taxon>Bacilli</taxon>
        <taxon>Bacillales</taxon>
        <taxon>Paenibacillaceae</taxon>
        <taxon>Paenibacillus</taxon>
    </lineage>
</organism>
<evidence type="ECO:0000256" key="5">
    <source>
        <dbReference type="ARBA" id="ARBA00022989"/>
    </source>
</evidence>
<dbReference type="RefSeq" id="WP_188776207.1">
    <property type="nucleotide sequence ID" value="NZ_BMMB01000006.1"/>
</dbReference>
<sequence>MIWITLEHILRVIIAGLCGAMIGYERRSRHKEAGIRTHFIVSVGAALMMVISKYGFTDMGNWENVSLDPSRVAAQIVSGVGFLGAGTIFMNKQRIKGLTTAAGIWATAGVGMAVGAGMYAVGIGVAALILLIQFAMHGHSSPAMSSRSHKLTVHLVNHTDPVENLLEVLEENSVQVQSIQSRTDEATQSNSDIHDHQLQSQIELVLEIKFPAAMKVADVLLIVQAQPDVRRVHLE</sequence>
<keyword evidence="3" id="KW-1003">Cell membrane</keyword>
<keyword evidence="10" id="KW-1185">Reference proteome</keyword>
<dbReference type="EMBL" id="JAVDQH010000007">
    <property type="protein sequence ID" value="MDR6244284.1"/>
    <property type="molecule type" value="Genomic_DNA"/>
</dbReference>
<feature type="domain" description="MgtC/SapB/SrpB/YhiD N-terminal" evidence="8">
    <location>
        <begin position="13"/>
        <end position="136"/>
    </location>
</feature>
<evidence type="ECO:0000256" key="7">
    <source>
        <dbReference type="SAM" id="Phobius"/>
    </source>
</evidence>
<accession>A0ABU1IYE9</accession>
<feature type="transmembrane region" description="Helical" evidence="7">
    <location>
        <begin position="72"/>
        <end position="91"/>
    </location>
</feature>